<reference evidence="2" key="1">
    <citation type="submission" date="2022-10" db="EMBL/GenBank/DDBJ databases">
        <authorList>
            <person name="Mo P."/>
        </authorList>
    </citation>
    <scope>NUCLEOTIDE SEQUENCE</scope>
    <source>
        <strain evidence="2">HUAS 13-4</strain>
    </source>
</reference>
<proteinExistence type="predicted"/>
<dbReference type="EMBL" id="CP106793">
    <property type="protein sequence ID" value="UXY17530.1"/>
    <property type="molecule type" value="Genomic_DNA"/>
</dbReference>
<keyword evidence="3" id="KW-1185">Reference proteome</keyword>
<accession>A0ABY6DT37</accession>
<evidence type="ECO:0000313" key="2">
    <source>
        <dbReference type="EMBL" id="UXY17530.1"/>
    </source>
</evidence>
<dbReference type="RefSeq" id="WP_263227458.1">
    <property type="nucleotide sequence ID" value="NZ_CP106793.1"/>
</dbReference>
<evidence type="ECO:0000256" key="1">
    <source>
        <dbReference type="SAM" id="MobiDB-lite"/>
    </source>
</evidence>
<feature type="region of interest" description="Disordered" evidence="1">
    <location>
        <begin position="1"/>
        <end position="35"/>
    </location>
</feature>
<evidence type="ECO:0000313" key="3">
    <source>
        <dbReference type="Proteomes" id="UP001061298"/>
    </source>
</evidence>
<protein>
    <submittedName>
        <fullName evidence="2">Uncharacterized protein</fullName>
    </submittedName>
</protein>
<name>A0ABY6DT37_9ACTN</name>
<sequence length="163" mass="17273">MAPLPGAAHPDADLPPEVVDPAEGRNPPGERDDPAAGLGQLLDLLLVGVVVVLRVPVDGQRRSSSDVSAAAGTSDVLESVNESFAIYSQSGTQQYTSTLQNWFKRTASTSVFDPHVIIDPRGSRYAMVADDGTNWLLSVAQQSSGTGNCATHAARHQRLRAVR</sequence>
<organism evidence="2 3">
    <name type="scientific">Streptomyces cynarae</name>
    <dbReference type="NCBI Taxonomy" id="2981134"/>
    <lineage>
        <taxon>Bacteria</taxon>
        <taxon>Bacillati</taxon>
        <taxon>Actinomycetota</taxon>
        <taxon>Actinomycetes</taxon>
        <taxon>Kitasatosporales</taxon>
        <taxon>Streptomycetaceae</taxon>
        <taxon>Streptomyces</taxon>
    </lineage>
</organism>
<gene>
    <name evidence="2" type="ORF">N8I84_01195</name>
</gene>
<dbReference type="Proteomes" id="UP001061298">
    <property type="component" value="Chromosome"/>
</dbReference>